<gene>
    <name evidence="1" type="ORF">GT409_02475</name>
</gene>
<dbReference type="AlphaFoldDB" id="A0A6P1M9W1"/>
<dbReference type="RefSeq" id="WP_160626617.1">
    <property type="nucleotide sequence ID" value="NZ_CP047593.1"/>
</dbReference>
<dbReference type="KEGG" id="taer:GT409_02475"/>
<keyword evidence="2" id="KW-1185">Reference proteome</keyword>
<evidence type="ECO:0000313" key="1">
    <source>
        <dbReference type="EMBL" id="QHI68366.1"/>
    </source>
</evidence>
<evidence type="ECO:0000313" key="2">
    <source>
        <dbReference type="Proteomes" id="UP000464954"/>
    </source>
</evidence>
<sequence>MLEKYAVAGSGSRQLRTQNGIGTQRQISRSKIAGPCTAWGHPKGDWKRWTHSGWERKYIETAGDVLGAYDFHLYSKEYWAYSKESPSFDQKKKLPTPNLYEGLKNGNPYIWDFGKAEAYLDLVYAHHQATWSAPSLPVIISEFGRQGITPQKGPRAGDYLYYLYGTTVTRMWMNFMDRPEVQLTVPFILPWGDAGYARQRGQALYTRPEDPADPSVIATPLLGFYKFFQGLDGERVVCEWQQLTEAERQGLYAIAVRKGDELQILLHNALPRSLDLNLDAGIPEARIARMRWEGAVPQEYTQKTNGRWRMDFQALEKVDPSALTLAAEEVAIVQFPLVTEKPSKKMVSERFYSNQTLVDIYQQDAELTISIPDAAGDAVLVPSISAPKGFVAGTVLTVGVNGYTNSVDLGYTEGIVDLFAPVHFELPVGVLKSGDNTFTFILETPGFKWNAKIATLRADLQGQE</sequence>
<reference evidence="1 2" key="1">
    <citation type="submission" date="2020-01" db="EMBL/GenBank/DDBJ databases">
        <title>Ponticoccus aerotolerans gen. nov., sp. nov., an anaerobic bacterium and proposal of Ponticoccusceae fam. nov., Ponticoccusles ord. nov. and Ponticoccuse classis nov. in the phylum Kiritimatiellaeota.</title>
        <authorList>
            <person name="Zhou L.Y."/>
            <person name="Du Z.J."/>
        </authorList>
    </citation>
    <scope>NUCLEOTIDE SEQUENCE [LARGE SCALE GENOMIC DNA]</scope>
    <source>
        <strain evidence="1 2">S-5007</strain>
    </source>
</reference>
<protein>
    <submittedName>
        <fullName evidence="1">Uncharacterized protein</fullName>
    </submittedName>
</protein>
<dbReference type="EMBL" id="CP047593">
    <property type="protein sequence ID" value="QHI68366.1"/>
    <property type="molecule type" value="Genomic_DNA"/>
</dbReference>
<organism evidence="1 2">
    <name type="scientific">Tichowtungia aerotolerans</name>
    <dbReference type="NCBI Taxonomy" id="2697043"/>
    <lineage>
        <taxon>Bacteria</taxon>
        <taxon>Pseudomonadati</taxon>
        <taxon>Kiritimatiellota</taxon>
        <taxon>Tichowtungiia</taxon>
        <taxon>Tichowtungiales</taxon>
        <taxon>Tichowtungiaceae</taxon>
        <taxon>Tichowtungia</taxon>
    </lineage>
</organism>
<dbReference type="Gene3D" id="3.20.20.80">
    <property type="entry name" value="Glycosidases"/>
    <property type="match status" value="1"/>
</dbReference>
<dbReference type="Proteomes" id="UP000464954">
    <property type="component" value="Chromosome"/>
</dbReference>
<proteinExistence type="predicted"/>
<accession>A0A6P1M9W1</accession>
<name>A0A6P1M9W1_9BACT</name>